<dbReference type="EMBL" id="ATLV01022948">
    <property type="status" value="NOT_ANNOTATED_CDS"/>
    <property type="molecule type" value="Genomic_DNA"/>
</dbReference>
<organism evidence="2">
    <name type="scientific">Anopheles sinensis</name>
    <name type="common">Mosquito</name>
    <dbReference type="NCBI Taxonomy" id="74873"/>
    <lineage>
        <taxon>Eukaryota</taxon>
        <taxon>Metazoa</taxon>
        <taxon>Ecdysozoa</taxon>
        <taxon>Arthropoda</taxon>
        <taxon>Hexapoda</taxon>
        <taxon>Insecta</taxon>
        <taxon>Pterygota</taxon>
        <taxon>Neoptera</taxon>
        <taxon>Endopterygota</taxon>
        <taxon>Diptera</taxon>
        <taxon>Nematocera</taxon>
        <taxon>Culicoidea</taxon>
        <taxon>Culicidae</taxon>
        <taxon>Anophelinae</taxon>
        <taxon>Anopheles</taxon>
    </lineage>
</organism>
<feature type="compositionally biased region" description="Basic and acidic residues" evidence="1">
    <location>
        <begin position="27"/>
        <end position="43"/>
    </location>
</feature>
<reference evidence="3" key="2">
    <citation type="submission" date="2020-05" db="UniProtKB">
        <authorList>
            <consortium name="EnsemblMetazoa"/>
        </authorList>
    </citation>
    <scope>IDENTIFICATION</scope>
</reference>
<name>A0A084WD66_ANOSI</name>
<evidence type="ECO:0000313" key="3">
    <source>
        <dbReference type="EnsemblMetazoa" id="ASIC016225-PA"/>
    </source>
</evidence>
<dbReference type="AlphaFoldDB" id="A0A084WD66"/>
<dbReference type="Proteomes" id="UP000030765">
    <property type="component" value="Unassembled WGS sequence"/>
</dbReference>
<evidence type="ECO:0000256" key="1">
    <source>
        <dbReference type="SAM" id="MobiDB-lite"/>
    </source>
</evidence>
<sequence>MGVLFSVASGEEHLVRGRTHAPIRTQRPQDRCERAKERAHGGRESPNAAVYRYLPEDARKGRAGFAEKRRTRRLLTVARLASSIRAESVAGSSVGCKQDGRATSWPSFRWGGSARQHFLLADPWTAGFLLPEADPEAAALVLSRGMFRVP</sequence>
<protein>
    <submittedName>
        <fullName evidence="2 3">Integrase</fullName>
    </submittedName>
</protein>
<dbReference type="EMBL" id="KE525338">
    <property type="protein sequence ID" value="KFB48160.1"/>
    <property type="molecule type" value="Genomic_DNA"/>
</dbReference>
<accession>A0A084WD66</accession>
<dbReference type="VEuPathDB" id="VectorBase:ASIC016225"/>
<proteinExistence type="predicted"/>
<evidence type="ECO:0000313" key="4">
    <source>
        <dbReference type="Proteomes" id="UP000030765"/>
    </source>
</evidence>
<gene>
    <name evidence="2" type="ORF">ZHAS_00016225</name>
</gene>
<evidence type="ECO:0000313" key="2">
    <source>
        <dbReference type="EMBL" id="KFB48160.1"/>
    </source>
</evidence>
<keyword evidence="4" id="KW-1185">Reference proteome</keyword>
<dbReference type="EnsemblMetazoa" id="ASIC016225-RA">
    <property type="protein sequence ID" value="ASIC016225-PA"/>
    <property type="gene ID" value="ASIC016225"/>
</dbReference>
<feature type="region of interest" description="Disordered" evidence="1">
    <location>
        <begin position="23"/>
        <end position="47"/>
    </location>
</feature>
<reference evidence="2 4" key="1">
    <citation type="journal article" date="2014" name="BMC Genomics">
        <title>Genome sequence of Anopheles sinensis provides insight into genetics basis of mosquito competence for malaria parasites.</title>
        <authorList>
            <person name="Zhou D."/>
            <person name="Zhang D."/>
            <person name="Ding G."/>
            <person name="Shi L."/>
            <person name="Hou Q."/>
            <person name="Ye Y."/>
            <person name="Xu Y."/>
            <person name="Zhou H."/>
            <person name="Xiong C."/>
            <person name="Li S."/>
            <person name="Yu J."/>
            <person name="Hong S."/>
            <person name="Yu X."/>
            <person name="Zou P."/>
            <person name="Chen C."/>
            <person name="Chang X."/>
            <person name="Wang W."/>
            <person name="Lv Y."/>
            <person name="Sun Y."/>
            <person name="Ma L."/>
            <person name="Shen B."/>
            <person name="Zhu C."/>
        </authorList>
    </citation>
    <scope>NUCLEOTIDE SEQUENCE [LARGE SCALE GENOMIC DNA]</scope>
</reference>